<reference evidence="1 2" key="1">
    <citation type="submission" date="2024-04" db="EMBL/GenBank/DDBJ databases">
        <title>A novel species isolated from cricket.</title>
        <authorList>
            <person name="Wang H.-C."/>
        </authorList>
    </citation>
    <scope>NUCLEOTIDE SEQUENCE [LARGE SCALE GENOMIC DNA]</scope>
    <source>
        <strain evidence="1 2">WL0021</strain>
    </source>
</reference>
<evidence type="ECO:0000313" key="2">
    <source>
        <dbReference type="Proteomes" id="UP001418637"/>
    </source>
</evidence>
<dbReference type="EMBL" id="JBBYXI010000001">
    <property type="protein sequence ID" value="MEN3929965.1"/>
    <property type="molecule type" value="Genomic_DNA"/>
</dbReference>
<sequence>MHRIWNTLLIAGIIGIAASQPTTGKAHSLTGEQIKNLISNRTVSLSTPFGLSLPLFYNSNGTVSGDISGFSLASAFAPKEQGRWWIDGNTMCQQWPTWYKGRRFCFRISKISDNKIQWQRDDGATGTAVVQR</sequence>
<gene>
    <name evidence="1" type="ORF">WJT86_02685</name>
</gene>
<accession>A0ABV0BGZ8</accession>
<evidence type="ECO:0000313" key="1">
    <source>
        <dbReference type="EMBL" id="MEN3929965.1"/>
    </source>
</evidence>
<proteinExistence type="predicted"/>
<protein>
    <submittedName>
        <fullName evidence="1">Uncharacterized protein</fullName>
    </submittedName>
</protein>
<organism evidence="1 2">
    <name type="scientific">Hohaiivirga grylli</name>
    <dbReference type="NCBI Taxonomy" id="3133970"/>
    <lineage>
        <taxon>Bacteria</taxon>
        <taxon>Pseudomonadati</taxon>
        <taxon>Pseudomonadota</taxon>
        <taxon>Alphaproteobacteria</taxon>
        <taxon>Hyphomicrobiales</taxon>
        <taxon>Methylobacteriaceae</taxon>
        <taxon>Hohaiivirga</taxon>
    </lineage>
</organism>
<dbReference type="RefSeq" id="WP_346335940.1">
    <property type="nucleotide sequence ID" value="NZ_JBBYXI010000001.1"/>
</dbReference>
<dbReference type="Proteomes" id="UP001418637">
    <property type="component" value="Unassembled WGS sequence"/>
</dbReference>
<comment type="caution">
    <text evidence="1">The sequence shown here is derived from an EMBL/GenBank/DDBJ whole genome shotgun (WGS) entry which is preliminary data.</text>
</comment>
<name>A0ABV0BGZ8_9HYPH</name>
<keyword evidence="2" id="KW-1185">Reference proteome</keyword>